<evidence type="ECO:0000313" key="3">
    <source>
        <dbReference type="EMBL" id="GAA1604297.1"/>
    </source>
</evidence>
<dbReference type="InterPro" id="IPR011050">
    <property type="entry name" value="Pectin_lyase_fold/virulence"/>
</dbReference>
<reference evidence="3 4" key="1">
    <citation type="journal article" date="2019" name="Int. J. Syst. Evol. Microbiol.">
        <title>The Global Catalogue of Microorganisms (GCM) 10K type strain sequencing project: providing services to taxonomists for standard genome sequencing and annotation.</title>
        <authorList>
            <consortium name="The Broad Institute Genomics Platform"/>
            <consortium name="The Broad Institute Genome Sequencing Center for Infectious Disease"/>
            <person name="Wu L."/>
            <person name="Ma J."/>
        </authorList>
    </citation>
    <scope>NUCLEOTIDE SEQUENCE [LARGE SCALE GENOMIC DNA]</scope>
    <source>
        <strain evidence="3 4">JCM 15572</strain>
    </source>
</reference>
<protein>
    <recommendedName>
        <fullName evidence="2">Rhamnogalacturonase A/B/Epimerase-like pectate lyase domain-containing protein</fullName>
    </recommendedName>
</protein>
<dbReference type="SUPFAM" id="SSF51126">
    <property type="entry name" value="Pectin lyase-like"/>
    <property type="match status" value="1"/>
</dbReference>
<name>A0ABN2EDE5_9ACTN</name>
<feature type="signal peptide" evidence="1">
    <location>
        <begin position="1"/>
        <end position="39"/>
    </location>
</feature>
<dbReference type="PROSITE" id="PS51318">
    <property type="entry name" value="TAT"/>
    <property type="match status" value="1"/>
</dbReference>
<feature type="domain" description="Rhamnogalacturonase A/B/Epimerase-like pectate lyase" evidence="2">
    <location>
        <begin position="112"/>
        <end position="329"/>
    </location>
</feature>
<evidence type="ECO:0000256" key="1">
    <source>
        <dbReference type="SAM" id="SignalP"/>
    </source>
</evidence>
<dbReference type="Proteomes" id="UP001501705">
    <property type="component" value="Unassembled WGS sequence"/>
</dbReference>
<dbReference type="InterPro" id="IPR006626">
    <property type="entry name" value="PbH1"/>
</dbReference>
<comment type="caution">
    <text evidence="3">The sequence shown here is derived from an EMBL/GenBank/DDBJ whole genome shotgun (WGS) entry which is preliminary data.</text>
</comment>
<feature type="chain" id="PRO_5045900933" description="Rhamnogalacturonase A/B/Epimerase-like pectate lyase domain-containing protein" evidence="1">
    <location>
        <begin position="40"/>
        <end position="635"/>
    </location>
</feature>
<dbReference type="Gene3D" id="2.160.20.10">
    <property type="entry name" value="Single-stranded right-handed beta-helix, Pectin lyase-like"/>
    <property type="match status" value="1"/>
</dbReference>
<organism evidence="3 4">
    <name type="scientific">Kribbella hippodromi</name>
    <dbReference type="NCBI Taxonomy" id="434347"/>
    <lineage>
        <taxon>Bacteria</taxon>
        <taxon>Bacillati</taxon>
        <taxon>Actinomycetota</taxon>
        <taxon>Actinomycetes</taxon>
        <taxon>Propionibacteriales</taxon>
        <taxon>Kribbellaceae</taxon>
        <taxon>Kribbella</taxon>
    </lineage>
</organism>
<dbReference type="InterPro" id="IPR012334">
    <property type="entry name" value="Pectin_lyas_fold"/>
</dbReference>
<dbReference type="EMBL" id="BAAAPH010000034">
    <property type="protein sequence ID" value="GAA1604297.1"/>
    <property type="molecule type" value="Genomic_DNA"/>
</dbReference>
<proteinExistence type="predicted"/>
<dbReference type="InterPro" id="IPR022441">
    <property type="entry name" value="Para_beta_helix_rpt-2"/>
</dbReference>
<gene>
    <name evidence="3" type="ORF">GCM10009804_70790</name>
</gene>
<dbReference type="NCBIfam" id="TIGR03804">
    <property type="entry name" value="para_beta_helix"/>
    <property type="match status" value="1"/>
</dbReference>
<dbReference type="Pfam" id="PF12708">
    <property type="entry name" value="Pect-lyase_RHGA_epim"/>
    <property type="match status" value="1"/>
</dbReference>
<dbReference type="RefSeq" id="WP_344240865.1">
    <property type="nucleotide sequence ID" value="NZ_BAAAPH010000034.1"/>
</dbReference>
<keyword evidence="4" id="KW-1185">Reference proteome</keyword>
<dbReference type="InterPro" id="IPR024535">
    <property type="entry name" value="RHGA/B-epi-like_pectate_lyase"/>
</dbReference>
<keyword evidence="1" id="KW-0732">Signal</keyword>
<dbReference type="InterPro" id="IPR006311">
    <property type="entry name" value="TAT_signal"/>
</dbReference>
<sequence length="635" mass="66876">MAKPDQPRTSRRRAILAAAAAVPAAASANLLLTPGTALATTTGETLVAITIAELRAMTAVTPGEYYYLVDKLREGTFRYDPTDTTSADNGGTVLVSAGGGRYKRTDQGPLDVRWFGATGDGVTDDTAAIQAAIVAAQIPRTSFSPLQADAVHIPVGRYIISAPILIDPAKKGIRIFGDGMNQTRLESKAGIPQFEAIFQFSSDTVIGVNFEFSDLMIFDGTSAPATKTVRFGIKAPRITSSTFRRINFGKLAQAGLALSYGWTNNIEDCRFSATYDGIRALPGGQLNQLNIFQCDFEGCTNIAINFLQGGGYGITITGCTIESTGQCGIYLWPSGSVEISNNYFEFNAAQPYVFTAPALSVRAHIVINGGGVVDRVASDYPCGPIRIVENLVSVGEIAEPNYFVACFAGFAGTEIASNTIMNAKNPRTTTVLLTGTSATGDGARVDNLSMRANDKSWAVEQTANKVIPLEVLNLQAATSTLHNAAIEGVVRRNYAADPAAFTVVGTRSGGSFTATGAKYRTDPVYRLTGSTATNFWGPTVDLAVNPELAGKYVYFACWVRSGSTTAGPVLTTGQLGPQTTAAAGTTDWRQISYVDKLPASGTVTFGLGMNAGTAAGTVDAAGFVLAEVGVRFDQV</sequence>
<accession>A0ABN2EDE5</accession>
<dbReference type="SMART" id="SM00710">
    <property type="entry name" value="PbH1"/>
    <property type="match status" value="4"/>
</dbReference>
<evidence type="ECO:0000313" key="4">
    <source>
        <dbReference type="Proteomes" id="UP001501705"/>
    </source>
</evidence>
<evidence type="ECO:0000259" key="2">
    <source>
        <dbReference type="Pfam" id="PF12708"/>
    </source>
</evidence>